<dbReference type="Proteomes" id="UP000789595">
    <property type="component" value="Unassembled WGS sequence"/>
</dbReference>
<dbReference type="EMBL" id="CAKKNE010000001">
    <property type="protein sequence ID" value="CAH0363927.1"/>
    <property type="molecule type" value="Genomic_DNA"/>
</dbReference>
<comment type="similarity">
    <text evidence="1">Belongs to the glycosyltransferase 47 family.</text>
</comment>
<proteinExistence type="inferred from homology"/>
<dbReference type="Pfam" id="PF03016">
    <property type="entry name" value="Exostosin_GT47"/>
    <property type="match status" value="1"/>
</dbReference>
<comment type="caution">
    <text evidence="3">The sequence shown here is derived from an EMBL/GenBank/DDBJ whole genome shotgun (WGS) entry which is preliminary data.</text>
</comment>
<reference evidence="3" key="1">
    <citation type="submission" date="2021-11" db="EMBL/GenBank/DDBJ databases">
        <authorList>
            <consortium name="Genoscope - CEA"/>
            <person name="William W."/>
        </authorList>
    </citation>
    <scope>NUCLEOTIDE SEQUENCE</scope>
</reference>
<sequence length="637" mass="68969">MRPLHLIAAACVARAQNAVLLCGSAHTGTHHVKLALEALGLDVTVDHPHLARYEAHLAAHPSSKVLLTTRDAGRWRTSIQQSRPEAALEKAQARREAYEKGVRAAATTLLELDLEAGASYGALCAFLGISEGCPAATDTLPRNLAMQKPPKIAPQNHESVSSLLAMARVRSTVVACKAALLVYPGFEELHRTAIDRADEEWPLGWELREFLPEVFVVDSVLHHPCRAPFDPSQKLPLVSTPRLFVVPAAWRVLSLVQGAQELLKRAWALFDKVVAGRYWEPLMEHHVLLHISTARVVDAWGRRLMDHRLIVPHLEGPNGDHRKEVLVPGPRTVVAPYFVEPPRLVAAALDAAGLAAAPRSRVFLRAAGQKGARARHAVAAAFRNVEGADVTLVENRYEGVSKVRGETVKGASSDATRRHFLDTASRTRNATFCLVPSGYTASSRRFYEALAAGCIPVVISDQFPLPFRDALDWNKAIVRHGQRDVASLPRRLAAIGDEEVARRRAAALELFDRVDYASGAAVDMLLDRFAALVAPGTRSRPGPDVSVELVATGPLRFRKGTQDAARAKQCLPAGLVAGALGVDATRIAGSERALRVLLDKAAVLADTAPRGDCDRKLFLAAAAAALRMAHPDEVVIN</sequence>
<dbReference type="GO" id="GO:0016757">
    <property type="term" value="F:glycosyltransferase activity"/>
    <property type="evidence" value="ECO:0007669"/>
    <property type="project" value="InterPro"/>
</dbReference>
<feature type="domain" description="Exostosin GT47" evidence="2">
    <location>
        <begin position="413"/>
        <end position="493"/>
    </location>
</feature>
<dbReference type="PANTHER" id="PTHR11062">
    <property type="entry name" value="EXOSTOSIN HEPARAN SULFATE GLYCOSYLTRANSFERASE -RELATED"/>
    <property type="match status" value="1"/>
</dbReference>
<keyword evidence="4" id="KW-1185">Reference proteome</keyword>
<evidence type="ECO:0000313" key="3">
    <source>
        <dbReference type="EMBL" id="CAH0363927.1"/>
    </source>
</evidence>
<dbReference type="InterPro" id="IPR040632">
    <property type="entry name" value="Sulfotransfer_4"/>
</dbReference>
<organism evidence="3 4">
    <name type="scientific">Pelagomonas calceolata</name>
    <dbReference type="NCBI Taxonomy" id="35677"/>
    <lineage>
        <taxon>Eukaryota</taxon>
        <taxon>Sar</taxon>
        <taxon>Stramenopiles</taxon>
        <taxon>Ochrophyta</taxon>
        <taxon>Pelagophyceae</taxon>
        <taxon>Pelagomonadales</taxon>
        <taxon>Pelagomonadaceae</taxon>
        <taxon>Pelagomonas</taxon>
    </lineage>
</organism>
<evidence type="ECO:0000256" key="1">
    <source>
        <dbReference type="ARBA" id="ARBA00010271"/>
    </source>
</evidence>
<dbReference type="OrthoDB" id="202795at2759"/>
<protein>
    <recommendedName>
        <fullName evidence="2">Exostosin GT47 domain-containing protein</fullName>
    </recommendedName>
</protein>
<accession>A0A8J2S3A5</accession>
<dbReference type="InterPro" id="IPR004263">
    <property type="entry name" value="Exostosin"/>
</dbReference>
<dbReference type="Pfam" id="PF17784">
    <property type="entry name" value="Sulfotransfer_4"/>
    <property type="match status" value="1"/>
</dbReference>
<dbReference type="AlphaFoldDB" id="A0A8J2S3A5"/>
<dbReference type="InterPro" id="IPR040911">
    <property type="entry name" value="Exostosin_GT47"/>
</dbReference>
<evidence type="ECO:0000313" key="4">
    <source>
        <dbReference type="Proteomes" id="UP000789595"/>
    </source>
</evidence>
<evidence type="ECO:0000259" key="2">
    <source>
        <dbReference type="Pfam" id="PF03016"/>
    </source>
</evidence>
<name>A0A8J2S3A5_9STRA</name>
<gene>
    <name evidence="3" type="ORF">PECAL_1P02690</name>
</gene>